<dbReference type="InterPro" id="IPR024684">
    <property type="entry name" value="Tscrpt_act_PerC/SfV_Orf40"/>
</dbReference>
<dbReference type="Proteomes" id="UP000514462">
    <property type="component" value="Plasmid pRHBSTW-00938_2"/>
</dbReference>
<proteinExistence type="predicted"/>
<keyword evidence="1" id="KW-0614">Plasmid</keyword>
<accession>A0AAP9U818</accession>
<gene>
    <name evidence="1" type="ORF">HV331_25395</name>
</gene>
<dbReference type="EMBL" id="CP055905">
    <property type="protein sequence ID" value="QMR42860.1"/>
    <property type="molecule type" value="Genomic_DNA"/>
</dbReference>
<evidence type="ECO:0000313" key="1">
    <source>
        <dbReference type="EMBL" id="QMR42860.1"/>
    </source>
</evidence>
<organism evidence="1 2">
    <name type="scientific">Klebsiella aerogenes</name>
    <name type="common">Enterobacter aerogenes</name>
    <dbReference type="NCBI Taxonomy" id="548"/>
    <lineage>
        <taxon>Bacteria</taxon>
        <taxon>Pseudomonadati</taxon>
        <taxon>Pseudomonadota</taxon>
        <taxon>Gammaproteobacteria</taxon>
        <taxon>Enterobacterales</taxon>
        <taxon>Enterobacteriaceae</taxon>
        <taxon>Klebsiella/Raoultella group</taxon>
        <taxon>Klebsiella</taxon>
    </lineage>
</organism>
<dbReference type="AlphaFoldDB" id="A0AAP9U818"/>
<sequence>MNGGIVSEIVRDRVAEKLEAAGLWRRAASQWLEVMCKQGNTNAQLEWLRQRRVYCQKQLTAPVPPGKQELTSVSKAASSTLTKMGLKQAAKTHFRTVISTKEKSSL</sequence>
<dbReference type="Pfam" id="PF06069">
    <property type="entry name" value="PerC"/>
    <property type="match status" value="1"/>
</dbReference>
<evidence type="ECO:0000313" key="2">
    <source>
        <dbReference type="Proteomes" id="UP000514462"/>
    </source>
</evidence>
<geneLocation type="plasmid" evidence="2">
    <name>prhbstw-00938_2</name>
</geneLocation>
<reference evidence="2" key="1">
    <citation type="submission" date="2020-06" db="EMBL/GenBank/DDBJ databases">
        <title>REHAB project genomes.</title>
        <authorList>
            <person name="Shaw L.P."/>
        </authorList>
    </citation>
    <scope>NUCLEOTIDE SEQUENCE [LARGE SCALE GENOMIC DNA]</scope>
    <source>
        <strain evidence="2">RHBSTW-00938</strain>
        <plasmid evidence="2">prhbstw-00938_2</plasmid>
    </source>
</reference>
<protein>
    <submittedName>
        <fullName evidence="1">PerC family transcriptional regulator</fullName>
    </submittedName>
</protein>
<name>A0AAP9U818_KLEAE</name>